<feature type="domain" description="Alfin N-terminal" evidence="3">
    <location>
        <begin position="15"/>
        <end position="54"/>
    </location>
</feature>
<evidence type="ECO:0000256" key="1">
    <source>
        <dbReference type="RuleBase" id="RU369089"/>
    </source>
</evidence>
<name>C4JB37_MAIZE</name>
<keyword evidence="2" id="KW-0472">Membrane</keyword>
<dbReference type="InterPro" id="IPR045104">
    <property type="entry name" value="Alfin"/>
</dbReference>
<organism evidence="4">
    <name type="scientific">Zea mays</name>
    <name type="common">Maize</name>
    <dbReference type="NCBI Taxonomy" id="4577"/>
    <lineage>
        <taxon>Eukaryota</taxon>
        <taxon>Viridiplantae</taxon>
        <taxon>Streptophyta</taxon>
        <taxon>Embryophyta</taxon>
        <taxon>Tracheophyta</taxon>
        <taxon>Spermatophyta</taxon>
        <taxon>Magnoliopsida</taxon>
        <taxon>Liliopsida</taxon>
        <taxon>Poales</taxon>
        <taxon>Poaceae</taxon>
        <taxon>PACMAD clade</taxon>
        <taxon>Panicoideae</taxon>
        <taxon>Andropogonodae</taxon>
        <taxon>Andropogoneae</taxon>
        <taxon>Tripsacinae</taxon>
        <taxon>Zea</taxon>
    </lineage>
</organism>
<comment type="function">
    <text evidence="1">Histone-binding component that specifically recognizes H3 tails trimethylated on 'Lys-4' (H3K4me3), which mark transcription start sites of virtually all active genes.</text>
</comment>
<keyword evidence="2" id="KW-1133">Transmembrane helix</keyword>
<keyword evidence="1" id="KW-0479">Metal-binding</keyword>
<dbReference type="InterPro" id="IPR021998">
    <property type="entry name" value="Alfin_N"/>
</dbReference>
<dbReference type="HOGENOM" id="CLU_1930638_0_0_1"/>
<proteinExistence type="evidence at transcript level"/>
<dbReference type="GO" id="GO:0006355">
    <property type="term" value="P:regulation of DNA-templated transcription"/>
    <property type="evidence" value="ECO:0007669"/>
    <property type="project" value="UniProtKB-UniRule"/>
</dbReference>
<dbReference type="Pfam" id="PF12165">
    <property type="entry name" value="Alfin"/>
    <property type="match status" value="1"/>
</dbReference>
<keyword evidence="1" id="KW-0805">Transcription regulation</keyword>
<comment type="domain">
    <text evidence="1">The PHD-type zinc finger mediates the binding to H3K4me3.</text>
</comment>
<accession>C4JB37</accession>
<reference evidence="4" key="1">
    <citation type="journal article" date="2009" name="PLoS Genet.">
        <title>Sequencing, mapping, and analysis of 27,455 maize full-length cDNAs.</title>
        <authorList>
            <person name="Soderlund C."/>
            <person name="Descour A."/>
            <person name="Kudrna D."/>
            <person name="Bomhoff M."/>
            <person name="Boyd L."/>
            <person name="Currie J."/>
            <person name="Angelova A."/>
            <person name="Collura K."/>
            <person name="Wissotski M."/>
            <person name="Ashley E."/>
            <person name="Morrow D."/>
            <person name="Fernandes J."/>
            <person name="Walbot V."/>
            <person name="Yu Y."/>
        </authorList>
    </citation>
    <scope>NUCLEOTIDE SEQUENCE</scope>
    <source>
        <strain evidence="4">B73</strain>
    </source>
</reference>
<dbReference type="PANTHER" id="PTHR12321:SF77">
    <property type="entry name" value="PHD FINGER PROTEIN ALFIN-LIKE 6"/>
    <property type="match status" value="1"/>
</dbReference>
<dbReference type="GO" id="GO:0042393">
    <property type="term" value="F:histone binding"/>
    <property type="evidence" value="ECO:0007669"/>
    <property type="project" value="UniProtKB-UniRule"/>
</dbReference>
<evidence type="ECO:0000256" key="2">
    <source>
        <dbReference type="SAM" id="Phobius"/>
    </source>
</evidence>
<dbReference type="PANTHER" id="PTHR12321">
    <property type="entry name" value="CPG BINDING PROTEIN"/>
    <property type="match status" value="1"/>
</dbReference>
<dbReference type="AlphaFoldDB" id="C4JB37"/>
<keyword evidence="2" id="KW-0812">Transmembrane</keyword>
<comment type="subcellular location">
    <subcellularLocation>
        <location evidence="1">Nucleus</location>
    </subcellularLocation>
</comment>
<dbReference type="GO" id="GO:0005634">
    <property type="term" value="C:nucleus"/>
    <property type="evidence" value="ECO:0007669"/>
    <property type="project" value="UniProtKB-SubCell"/>
</dbReference>
<feature type="transmembrane region" description="Helical" evidence="2">
    <location>
        <begin position="106"/>
        <end position="128"/>
    </location>
</feature>
<keyword evidence="1" id="KW-0862">Zinc</keyword>
<protein>
    <recommendedName>
        <fullName evidence="1">PHD finger protein ALFIN-LIKE</fullName>
    </recommendedName>
</protein>
<sequence length="131" mass="14399">MNGGGSGLAPNAAHTADEVFRDYKGRRAGMIKALTTDVERFFKLCDPGECARSLWFLAPGCGVIAEEASVVFLLGLRCFGGGLDHWKLNLEKFPFSLSPLPSLDMLWIRLLVALQLSLMLCLCLIVAVRIW</sequence>
<evidence type="ECO:0000259" key="3">
    <source>
        <dbReference type="Pfam" id="PF12165"/>
    </source>
</evidence>
<keyword evidence="1" id="KW-0156">Chromatin regulator</keyword>
<keyword evidence="1" id="KW-0539">Nucleus</keyword>
<evidence type="ECO:0000313" key="4">
    <source>
        <dbReference type="EMBL" id="ACR38387.1"/>
    </source>
</evidence>
<comment type="similarity">
    <text evidence="1">Belongs to the Alfin family.</text>
</comment>
<dbReference type="GO" id="GO:0006325">
    <property type="term" value="P:chromatin organization"/>
    <property type="evidence" value="ECO:0007669"/>
    <property type="project" value="UniProtKB-UniRule"/>
</dbReference>
<dbReference type="GO" id="GO:0008270">
    <property type="term" value="F:zinc ion binding"/>
    <property type="evidence" value="ECO:0007669"/>
    <property type="project" value="UniProtKB-KW"/>
</dbReference>
<keyword evidence="1" id="KW-0863">Zinc-finger</keyword>
<comment type="subunit">
    <text evidence="1">Interacts with H3K4me3 and to a lesser extent with H3K4me2.</text>
</comment>
<keyword evidence="1" id="KW-0804">Transcription</keyword>
<dbReference type="EMBL" id="BT088034">
    <property type="protein sequence ID" value="ACR38387.1"/>
    <property type="molecule type" value="mRNA"/>
</dbReference>